<dbReference type="InterPro" id="IPR042481">
    <property type="entry name" value="CCDC57"/>
</dbReference>
<dbReference type="STRING" id="1157962.A0A250XB59"/>
<feature type="region of interest" description="Disordered" evidence="2">
    <location>
        <begin position="1049"/>
        <end position="1076"/>
    </location>
</feature>
<feature type="compositionally biased region" description="Polar residues" evidence="2">
    <location>
        <begin position="549"/>
        <end position="564"/>
    </location>
</feature>
<dbReference type="PANTHER" id="PTHR46725">
    <property type="entry name" value="COILED-COIL DOMAIN-CONTAINING PROTEIN 57"/>
    <property type="match status" value="1"/>
</dbReference>
<gene>
    <name evidence="3" type="ORF">CEUSTIGMA_g7759.t1</name>
</gene>
<organism evidence="3 4">
    <name type="scientific">Chlamydomonas eustigma</name>
    <dbReference type="NCBI Taxonomy" id="1157962"/>
    <lineage>
        <taxon>Eukaryota</taxon>
        <taxon>Viridiplantae</taxon>
        <taxon>Chlorophyta</taxon>
        <taxon>core chlorophytes</taxon>
        <taxon>Chlorophyceae</taxon>
        <taxon>CS clade</taxon>
        <taxon>Chlamydomonadales</taxon>
        <taxon>Chlamydomonadaceae</taxon>
        <taxon>Chlamydomonas</taxon>
    </lineage>
</organism>
<name>A0A250XB59_9CHLO</name>
<dbReference type="PANTHER" id="PTHR46725:SF1">
    <property type="entry name" value="COILED-COIL DOMAIN-CONTAINING PROTEIN 57"/>
    <property type="match status" value="1"/>
</dbReference>
<dbReference type="GO" id="GO:0060271">
    <property type="term" value="P:cilium assembly"/>
    <property type="evidence" value="ECO:0007669"/>
    <property type="project" value="TreeGrafter"/>
</dbReference>
<dbReference type="GO" id="GO:0045931">
    <property type="term" value="P:positive regulation of mitotic cell cycle"/>
    <property type="evidence" value="ECO:0007669"/>
    <property type="project" value="TreeGrafter"/>
</dbReference>
<reference evidence="3 4" key="1">
    <citation type="submission" date="2017-08" db="EMBL/GenBank/DDBJ databases">
        <title>Acidophilic green algal genome provides insights into adaptation to an acidic environment.</title>
        <authorList>
            <person name="Hirooka S."/>
            <person name="Hirose Y."/>
            <person name="Kanesaki Y."/>
            <person name="Higuchi S."/>
            <person name="Fujiwara T."/>
            <person name="Onuma R."/>
            <person name="Era A."/>
            <person name="Ohbayashi R."/>
            <person name="Uzuka A."/>
            <person name="Nozaki H."/>
            <person name="Yoshikawa H."/>
            <person name="Miyagishima S.Y."/>
        </authorList>
    </citation>
    <scope>NUCLEOTIDE SEQUENCE [LARGE SCALE GENOMIC DNA]</scope>
    <source>
        <strain evidence="3 4">NIES-2499</strain>
    </source>
</reference>
<dbReference type="OrthoDB" id="568502at2759"/>
<sequence length="1212" mass="133194">MALHHSPPVVTEAKKLLLLKEQEITNLRESALQQLEHHLERKEHELADLHGKFEQLKSDFQYNLKLLEDRDAELERYDSEHAVLSASLVDKERQLQSFQKLHAEVTSELRVERAKYHEFEFFNQSKRSDLQKQLEEERLAHASALIKHREECEQAKRVLQRSLSEAEEELQRQARDLHSQFQIKTQQMEAMYKQQAEDAIHKAGLASKVAEQREDEARGARQRESEQLKIAEAALAEVREKEKMIQALNWELDQMRRLKEEQVSELQSQARTLQQVAKAASQEAESQLLTLSSQLAAAQRQVQELTEEGTTLLARHQMQAREEAAVLKVKLEQSQSRNSELEAEVNLLHGQLRAVKLDMQGKVAELEQELRLLRDTSEMALSDYERRRESELNSIKEELWAQQQEGRLLRERLEGQLKALEEKKADISGFKERLAAAGDRERELQRKLVEVELKMEEQVVHFKEALESEENGIVKRLMEQRDEANSALQDSQSRLLDKESEIGQLRDMLMQLSPSKRVRAVPEADTTTGNAVVALKSRGGSRLRPSGVEATSFQGGAGPSSSRAPLTVTVPAGNMLQDSTESLPDISQLPSPTNLMLPEAVPSPYLRGPTSSSHQAAYLPGSPTWLGAGRPTSAAAAAAAAARAGQYLRVSKESLDELLSPPASHLQPGGGTEVRSQALVIGADAEQRHLGALHEAEVQNERLRNTLGIMRGEMEALQSAAAVASEVVLPQDVSTLQAELQESDRDIAQTLEHVEVLQKQLAIATALSSSSSSPPGGNKSSKVVDAEISEPELSFLRRRVQQLLVENRQLRRQCVQLKLTANQSRLNVDSAGSAGSAVQPVSIGGQAPDAPSSQGLGVSAVPSFDVVLPGSSTDASPPRRAQTQEEELLRREVSDLGSEVQRLQSENGRLMEMSNALRAERDRLAEAGGRPASYEAEEHKFDMGVLPHPASPQPPRNLGHAQTPAVRSPMPSPPVQVPSPPVQQSTALTVPGSMSAQPYTLITAVPTSAAAQPEGLSAGSITVHGTQDDMRRERSQAQQVEYVPSSAVFREEEEEAGRLRSRRLAPGGPASSAGGHAVHFFTDSSMRRGGSQQINAVGSVENDLGGSRMPREMRGATAVVAVARARHSSQSPNRSGSPGFSEDRRFNVGVGSLQGVEAGSISPVARPPSSIPGSASSRETLSQRARLRAIQRRAEEDASRPKVRNYNIREEG</sequence>
<feature type="coiled-coil region" evidence="1">
    <location>
        <begin position="32"/>
        <end position="59"/>
    </location>
</feature>
<proteinExistence type="predicted"/>
<evidence type="ECO:0000256" key="2">
    <source>
        <dbReference type="SAM" id="MobiDB-lite"/>
    </source>
</evidence>
<protein>
    <recommendedName>
        <fullName evidence="5">Coiled-coil domain-containing protein 57</fullName>
    </recommendedName>
</protein>
<evidence type="ECO:0000313" key="4">
    <source>
        <dbReference type="Proteomes" id="UP000232323"/>
    </source>
</evidence>
<feature type="region of interest" description="Disordered" evidence="2">
    <location>
        <begin position="540"/>
        <end position="565"/>
    </location>
</feature>
<dbReference type="EMBL" id="BEGY01000051">
    <property type="protein sequence ID" value="GAX80321.1"/>
    <property type="molecule type" value="Genomic_DNA"/>
</dbReference>
<feature type="region of interest" description="Disordered" evidence="2">
    <location>
        <begin position="829"/>
        <end position="895"/>
    </location>
</feature>
<accession>A0A250XB59</accession>
<dbReference type="GO" id="GO:0005876">
    <property type="term" value="C:spindle microtubule"/>
    <property type="evidence" value="ECO:0007669"/>
    <property type="project" value="TreeGrafter"/>
</dbReference>
<dbReference type="AlphaFoldDB" id="A0A250XB59"/>
<keyword evidence="1" id="KW-0175">Coiled coil</keyword>
<feature type="coiled-coil region" evidence="1">
    <location>
        <begin position="221"/>
        <end position="501"/>
    </location>
</feature>
<feature type="compositionally biased region" description="Polar residues" evidence="2">
    <location>
        <begin position="1128"/>
        <end position="1138"/>
    </location>
</feature>
<keyword evidence="4" id="KW-1185">Reference proteome</keyword>
<comment type="caution">
    <text evidence="3">The sequence shown here is derived from an EMBL/GenBank/DDBJ whole genome shotgun (WGS) entry which is preliminary data.</text>
</comment>
<evidence type="ECO:0008006" key="5">
    <source>
        <dbReference type="Google" id="ProtNLM"/>
    </source>
</evidence>
<evidence type="ECO:0000313" key="3">
    <source>
        <dbReference type="EMBL" id="GAX80321.1"/>
    </source>
</evidence>
<feature type="coiled-coil region" evidence="1">
    <location>
        <begin position="793"/>
        <end position="820"/>
    </location>
</feature>
<feature type="compositionally biased region" description="Pro residues" evidence="2">
    <location>
        <begin position="970"/>
        <end position="981"/>
    </location>
</feature>
<feature type="coiled-coil region" evidence="1">
    <location>
        <begin position="145"/>
        <end position="180"/>
    </location>
</feature>
<feature type="compositionally biased region" description="Polar residues" evidence="2">
    <location>
        <begin position="1171"/>
        <end position="1182"/>
    </location>
</feature>
<feature type="region of interest" description="Disordered" evidence="2">
    <location>
        <begin position="948"/>
        <end position="984"/>
    </location>
</feature>
<feature type="compositionally biased region" description="Low complexity" evidence="2">
    <location>
        <begin position="1065"/>
        <end position="1076"/>
    </location>
</feature>
<dbReference type="GO" id="GO:0007020">
    <property type="term" value="P:microtubule nucleation"/>
    <property type="evidence" value="ECO:0007669"/>
    <property type="project" value="TreeGrafter"/>
</dbReference>
<dbReference type="Proteomes" id="UP000232323">
    <property type="component" value="Unassembled WGS sequence"/>
</dbReference>
<feature type="region of interest" description="Disordered" evidence="2">
    <location>
        <begin position="1124"/>
        <end position="1212"/>
    </location>
</feature>
<feature type="coiled-coil region" evidence="1">
    <location>
        <begin position="693"/>
        <end position="760"/>
    </location>
</feature>
<evidence type="ECO:0000256" key="1">
    <source>
        <dbReference type="SAM" id="Coils"/>
    </source>
</evidence>